<evidence type="ECO:0000313" key="6">
    <source>
        <dbReference type="EMBL" id="BAU29620.1"/>
    </source>
</evidence>
<organism evidence="6 7">
    <name type="scientific">Aneurinibacillus soli</name>
    <dbReference type="NCBI Taxonomy" id="1500254"/>
    <lineage>
        <taxon>Bacteria</taxon>
        <taxon>Bacillati</taxon>
        <taxon>Bacillota</taxon>
        <taxon>Bacilli</taxon>
        <taxon>Bacillales</taxon>
        <taxon>Paenibacillaceae</taxon>
        <taxon>Aneurinibacillus group</taxon>
        <taxon>Aneurinibacillus</taxon>
    </lineage>
</organism>
<evidence type="ECO:0000313" key="7">
    <source>
        <dbReference type="Proteomes" id="UP000217696"/>
    </source>
</evidence>
<dbReference type="RefSeq" id="WP_096467280.1">
    <property type="nucleotide sequence ID" value="NZ_AP017312.1"/>
</dbReference>
<dbReference type="InterPro" id="IPR011701">
    <property type="entry name" value="MFS"/>
</dbReference>
<evidence type="ECO:0000256" key="4">
    <source>
        <dbReference type="ARBA" id="ARBA00022989"/>
    </source>
</evidence>
<evidence type="ECO:0000256" key="5">
    <source>
        <dbReference type="ARBA" id="ARBA00023136"/>
    </source>
</evidence>
<reference evidence="6 7" key="1">
    <citation type="submission" date="2015-12" db="EMBL/GenBank/DDBJ databases">
        <title>Genome sequence of Aneurinibacillus soli.</title>
        <authorList>
            <person name="Lee J.S."/>
            <person name="Lee K.C."/>
            <person name="Kim K.K."/>
            <person name="Lee B.W."/>
        </authorList>
    </citation>
    <scope>NUCLEOTIDE SEQUENCE [LARGE SCALE GENOMIC DNA]</scope>
    <source>
        <strain evidence="6 7">CB4</strain>
    </source>
</reference>
<keyword evidence="5" id="KW-0472">Membrane</keyword>
<dbReference type="EMBL" id="AP017312">
    <property type="protein sequence ID" value="BAU29620.1"/>
    <property type="molecule type" value="Genomic_DNA"/>
</dbReference>
<dbReference type="InterPro" id="IPR020846">
    <property type="entry name" value="MFS_dom"/>
</dbReference>
<gene>
    <name evidence="6" type="primary">ycaD</name>
    <name evidence="6" type="ORF">CB4_03831</name>
</gene>
<evidence type="ECO:0000256" key="3">
    <source>
        <dbReference type="ARBA" id="ARBA00022692"/>
    </source>
</evidence>
<proteinExistence type="predicted"/>
<keyword evidence="7" id="KW-1185">Reference proteome</keyword>
<dbReference type="Pfam" id="PF07690">
    <property type="entry name" value="MFS_1"/>
    <property type="match status" value="2"/>
</dbReference>
<sequence length="377" mass="40670">MNRFFVLLILVLVAGASQGLILPLLSLLLEKQGIAASVNSLSAAALYVGALLAVFFVEKPLVRYGYKPLLVVGLVMVVSSTFLFAVIGYSFIIWLVLRFLVGVGDSILHYATQTWIADQSPENKRGRYMSLYGLMYSLGFSIGPLGINLLAYGTWVPFIVMGSLFGMTGLLLYTIRNERPPARKGGSSSKTYGRVYVLVWLPLLAPFLYGLMEAALNVSFPIYAAELHISDGWISLILPSFVLGSLLLQVPLGMLSDRFGPQLILRVCAVLGGLVFFIVPFVGDHVYGLMILFALAGTFVGSFFGLGLAYVAMLLPRTLLASGNVLASLHFDSGSLVGPGLGGLAMEAFGGASLFYMLGSFLILFALAGVFFRHRAF</sequence>
<dbReference type="GO" id="GO:0022857">
    <property type="term" value="F:transmembrane transporter activity"/>
    <property type="evidence" value="ECO:0007669"/>
    <property type="project" value="InterPro"/>
</dbReference>
<keyword evidence="4" id="KW-1133">Transmembrane helix</keyword>
<keyword evidence="2" id="KW-0813">Transport</keyword>
<dbReference type="OrthoDB" id="478565at2"/>
<dbReference type="GO" id="GO:0005886">
    <property type="term" value="C:plasma membrane"/>
    <property type="evidence" value="ECO:0007669"/>
    <property type="project" value="UniProtKB-SubCell"/>
</dbReference>
<dbReference type="AlphaFoldDB" id="A0A0U4NLT0"/>
<dbReference type="InterPro" id="IPR036259">
    <property type="entry name" value="MFS_trans_sf"/>
</dbReference>
<dbReference type="Proteomes" id="UP000217696">
    <property type="component" value="Chromosome"/>
</dbReference>
<protein>
    <submittedName>
        <fullName evidence="6">Putative MFS-type transporter YcaD</fullName>
    </submittedName>
</protein>
<accession>A0A0U4NLT0</accession>
<dbReference type="PANTHER" id="PTHR23521">
    <property type="entry name" value="TRANSPORTER MFS SUPERFAMILY"/>
    <property type="match status" value="1"/>
</dbReference>
<dbReference type="Gene3D" id="1.20.1250.20">
    <property type="entry name" value="MFS general substrate transporter like domains"/>
    <property type="match status" value="2"/>
</dbReference>
<keyword evidence="3" id="KW-0812">Transmembrane</keyword>
<dbReference type="KEGG" id="asoc:CB4_03831"/>
<dbReference type="PANTHER" id="PTHR23521:SF2">
    <property type="entry name" value="TRANSPORTER MFS SUPERFAMILY"/>
    <property type="match status" value="1"/>
</dbReference>
<comment type="subcellular location">
    <subcellularLocation>
        <location evidence="1">Cell membrane</location>
        <topology evidence="1">Multi-pass membrane protein</topology>
    </subcellularLocation>
</comment>
<evidence type="ECO:0000256" key="1">
    <source>
        <dbReference type="ARBA" id="ARBA00004651"/>
    </source>
</evidence>
<dbReference type="SUPFAM" id="SSF103473">
    <property type="entry name" value="MFS general substrate transporter"/>
    <property type="match status" value="1"/>
</dbReference>
<name>A0A0U4NLT0_9BACL</name>
<evidence type="ECO:0000256" key="2">
    <source>
        <dbReference type="ARBA" id="ARBA00022448"/>
    </source>
</evidence>
<dbReference type="PROSITE" id="PS50850">
    <property type="entry name" value="MFS"/>
    <property type="match status" value="1"/>
</dbReference>